<keyword evidence="1" id="KW-0560">Oxidoreductase</keyword>
<proteinExistence type="predicted"/>
<organism evidence="1 2">
    <name type="scientific">Russula earlei</name>
    <dbReference type="NCBI Taxonomy" id="71964"/>
    <lineage>
        <taxon>Eukaryota</taxon>
        <taxon>Fungi</taxon>
        <taxon>Dikarya</taxon>
        <taxon>Basidiomycota</taxon>
        <taxon>Agaricomycotina</taxon>
        <taxon>Agaricomycetes</taxon>
        <taxon>Russulales</taxon>
        <taxon>Russulaceae</taxon>
        <taxon>Russula</taxon>
    </lineage>
</organism>
<keyword evidence="2" id="KW-1185">Reference proteome</keyword>
<accession>A0ACC0TZ45</accession>
<evidence type="ECO:0000313" key="1">
    <source>
        <dbReference type="EMBL" id="KAI9454114.1"/>
    </source>
</evidence>
<dbReference type="Proteomes" id="UP001207468">
    <property type="component" value="Unassembled WGS sequence"/>
</dbReference>
<gene>
    <name evidence="1" type="ORF">F5148DRAFT_1327309</name>
</gene>
<name>A0ACC0TZ45_9AGAM</name>
<sequence>MSVRAVDAVFDGLQSAAQLWSTSRAPVDSYGAHQIPSLFEREIEEIKNVIENGPALTPGELPAYIDAVASLGDNIDDRKLLLEKILTLMAKLGTDSEFSSRLQHVVINILYKDLPHPPSSYLALPPVSPLITDKNQPGHATPSLRISYLYRSADGSYYNPLIPTLGMAGSPYARTVPPRRPLPRAALPPADLIFDALLKRDKFEKHPGGISSLFFAFADIIIHNIFHTDHSSEGWSMNKSSSYLDLSPLYGTSLDQVNSVRKRDGTGRLKEDVFADGRLINMPPAVGALLVIFNRNHNYVAERILSINENGTFSKSAVCDAQDEEIFQRARLVNTGYFVQIILRDYVGAILGLARDGFPWRLDPLANTREFNHEVSPRGQGNVVSVEFNLLYRWHAAISEPDVRWTENIFAKAGIDPNTIEPQEFAKKAEKMLPTGPLEGWTFGGLTRHQHGRFRDADLAKILQDATTASASAFKARGTPQVLRVIELLSIEQGRTWGTCTLNEFRKFIGLKPYANFLDWNGNEEIANAAAALYHDIDNLELYVGLQAEEAKKPGPGAGLCPGYTISRAILADAVALTRGDRFLTVDFTPQNLTTWGFDDCQANTSDGSYGGMLTKLLFRHLPDHYPVSSTYAHFPFLVPEKMREYAQSHSGNVYTWDRPAVPAGPTLPAKTYSDVQELLAQPGIFDTGVEDRLDILTGGVHPNIAPVEEVLTKKKALDRTADAFKIITKDLIHKKKHKGINPYLDVVRDVINLVPVHWLSNYIIGLPLKTTTNRLGTFAEEELYASLATITNYVYCNTDRSNEWFLREQSRNAIHKIEPFLKGHLARLTRRSVNIEGITDSVLRWVAMRNDHSDNFLEELVKATGSSAGNSALDGLVGSVLASVVPTAALFSKIIAHVVVFYLDKNREHQREQIVYLVESHDNAKVIPFIFEALRLSPPLSSALLSARSPGNFGNTVVAQGQHVLASFVDATPEAPACVADQDTTTRVEAALGLDCRGLLSPKLFEQVAPVFLREIFSLKHLRCYPGQSGRSQLHTENTQSGHEQFYTDVSGHVTPFPGSLLVQFDVED</sequence>
<dbReference type="EMBL" id="JAGFNK010000282">
    <property type="protein sequence ID" value="KAI9454114.1"/>
    <property type="molecule type" value="Genomic_DNA"/>
</dbReference>
<keyword evidence="1" id="KW-0575">Peroxidase</keyword>
<evidence type="ECO:0000313" key="2">
    <source>
        <dbReference type="Proteomes" id="UP001207468"/>
    </source>
</evidence>
<reference evidence="1" key="1">
    <citation type="submission" date="2021-03" db="EMBL/GenBank/DDBJ databases">
        <title>Evolutionary priming and transition to the ectomycorrhizal habit in an iconic lineage of mushroom-forming fungi: is preadaptation a requirement?</title>
        <authorList>
            <consortium name="DOE Joint Genome Institute"/>
            <person name="Looney B.P."/>
            <person name="Miyauchi S."/>
            <person name="Morin E."/>
            <person name="Drula E."/>
            <person name="Courty P.E."/>
            <person name="Chicoki N."/>
            <person name="Fauchery L."/>
            <person name="Kohler A."/>
            <person name="Kuo A."/>
            <person name="LaButti K."/>
            <person name="Pangilinan J."/>
            <person name="Lipzen A."/>
            <person name="Riley R."/>
            <person name="Andreopoulos W."/>
            <person name="He G."/>
            <person name="Johnson J."/>
            <person name="Barry K.W."/>
            <person name="Grigoriev I.V."/>
            <person name="Nagy L."/>
            <person name="Hibbett D."/>
            <person name="Henrissat B."/>
            <person name="Matheny P.B."/>
            <person name="Labbe J."/>
            <person name="Martin A.F."/>
        </authorList>
    </citation>
    <scope>NUCLEOTIDE SEQUENCE</scope>
    <source>
        <strain evidence="1">BPL698</strain>
    </source>
</reference>
<comment type="caution">
    <text evidence="1">The sequence shown here is derived from an EMBL/GenBank/DDBJ whole genome shotgun (WGS) entry which is preliminary data.</text>
</comment>
<protein>
    <submittedName>
        <fullName evidence="1">Heme peroxidase</fullName>
    </submittedName>
</protein>